<dbReference type="EC" id="2.7.1.180" evidence="2"/>
<dbReference type="RefSeq" id="WP_370396794.1">
    <property type="nucleotide sequence ID" value="NZ_JALBUT010000004.1"/>
</dbReference>
<dbReference type="Pfam" id="PF02424">
    <property type="entry name" value="ApbE"/>
    <property type="match status" value="1"/>
</dbReference>
<evidence type="ECO:0000256" key="8">
    <source>
        <dbReference type="ARBA" id="ARBA00022842"/>
    </source>
</evidence>
<dbReference type="PANTHER" id="PTHR30040:SF2">
    <property type="entry name" value="FAD:PROTEIN FMN TRANSFERASE"/>
    <property type="match status" value="1"/>
</dbReference>
<name>A0ABU4WIN2_9BACT</name>
<dbReference type="GO" id="GO:0016740">
    <property type="term" value="F:transferase activity"/>
    <property type="evidence" value="ECO:0007669"/>
    <property type="project" value="UniProtKB-KW"/>
</dbReference>
<keyword evidence="4" id="KW-0285">Flavoprotein</keyword>
<organism evidence="11 12">
    <name type="scientific">Intestinicryptomonas porci</name>
    <dbReference type="NCBI Taxonomy" id="2926320"/>
    <lineage>
        <taxon>Bacteria</taxon>
        <taxon>Pseudomonadati</taxon>
        <taxon>Verrucomicrobiota</taxon>
        <taxon>Opitutia</taxon>
        <taxon>Opitutales</taxon>
        <taxon>Intestinicryptomonaceae</taxon>
        <taxon>Intestinicryptomonas</taxon>
    </lineage>
</organism>
<proteinExistence type="predicted"/>
<keyword evidence="12" id="KW-1185">Reference proteome</keyword>
<evidence type="ECO:0000313" key="12">
    <source>
        <dbReference type="Proteomes" id="UP001275932"/>
    </source>
</evidence>
<reference evidence="11 12" key="1">
    <citation type="submission" date="2022-03" db="EMBL/GenBank/DDBJ databases">
        <title>Novel taxa within the pig intestine.</title>
        <authorList>
            <person name="Wylensek D."/>
            <person name="Bishof K."/>
            <person name="Afrizal A."/>
            <person name="Clavel T."/>
        </authorList>
    </citation>
    <scope>NUCLEOTIDE SEQUENCE [LARGE SCALE GENOMIC DNA]</scope>
    <source>
        <strain evidence="11 12">CLA-KB-P66</strain>
    </source>
</reference>
<evidence type="ECO:0000313" key="11">
    <source>
        <dbReference type="EMBL" id="MDX8415347.1"/>
    </source>
</evidence>
<dbReference type="InterPro" id="IPR024932">
    <property type="entry name" value="ApbE"/>
</dbReference>
<dbReference type="EMBL" id="JALBUT010000004">
    <property type="protein sequence ID" value="MDX8415347.1"/>
    <property type="molecule type" value="Genomic_DNA"/>
</dbReference>
<accession>A0ABU4WIN2</accession>
<dbReference type="InterPro" id="IPR003374">
    <property type="entry name" value="ApbE-like_sf"/>
</dbReference>
<keyword evidence="7" id="KW-0274">FAD</keyword>
<comment type="cofactor">
    <cofactor evidence="1">
        <name>Mg(2+)</name>
        <dbReference type="ChEBI" id="CHEBI:18420"/>
    </cofactor>
</comment>
<dbReference type="SUPFAM" id="SSF143631">
    <property type="entry name" value="ApbE-like"/>
    <property type="match status" value="1"/>
</dbReference>
<evidence type="ECO:0000256" key="9">
    <source>
        <dbReference type="ARBA" id="ARBA00031306"/>
    </source>
</evidence>
<sequence>MEIYKYQTNAMNTSLDISIGAKTEVYARSAAYDLFDRVKQIEDMISMFLDYSEISAINALKVGEATQILDITAEALAGAMYASSLSKGAIDVCMGEFFLKAKGKAAIENPRRAQFKMNPENFMVQKVSDGKIDLGAIGKGFALDLLADRLVNMWGIKTAHFSFGASSILALNPPEGKDSWDVTFAGSKVDIKLKNCAIGGSGTAVQGSHIIDCRTGKVPEKMPYRAWAVCDNALIADAMSTAFMLLSDDEIKEICEKENMRAAIQRTESSPIEFLA</sequence>
<dbReference type="Proteomes" id="UP001275932">
    <property type="component" value="Unassembled WGS sequence"/>
</dbReference>
<evidence type="ECO:0000256" key="3">
    <source>
        <dbReference type="ARBA" id="ARBA00016337"/>
    </source>
</evidence>
<evidence type="ECO:0000256" key="1">
    <source>
        <dbReference type="ARBA" id="ARBA00001946"/>
    </source>
</evidence>
<keyword evidence="6" id="KW-0479">Metal-binding</keyword>
<evidence type="ECO:0000256" key="4">
    <source>
        <dbReference type="ARBA" id="ARBA00022630"/>
    </source>
</evidence>
<dbReference type="Gene3D" id="3.10.520.10">
    <property type="entry name" value="ApbE-like domains"/>
    <property type="match status" value="1"/>
</dbReference>
<protein>
    <recommendedName>
        <fullName evidence="3">FAD:protein FMN transferase</fullName>
        <ecNumber evidence="2">2.7.1.180</ecNumber>
    </recommendedName>
    <alternativeName>
        <fullName evidence="9">Flavin transferase</fullName>
    </alternativeName>
</protein>
<keyword evidence="5 11" id="KW-0808">Transferase</keyword>
<evidence type="ECO:0000256" key="7">
    <source>
        <dbReference type="ARBA" id="ARBA00022827"/>
    </source>
</evidence>
<dbReference type="PANTHER" id="PTHR30040">
    <property type="entry name" value="THIAMINE BIOSYNTHESIS LIPOPROTEIN APBE"/>
    <property type="match status" value="1"/>
</dbReference>
<comment type="catalytic activity">
    <reaction evidence="10">
        <text>L-threonyl-[protein] + FAD = FMN-L-threonyl-[protein] + AMP + H(+)</text>
        <dbReference type="Rhea" id="RHEA:36847"/>
        <dbReference type="Rhea" id="RHEA-COMP:11060"/>
        <dbReference type="Rhea" id="RHEA-COMP:11061"/>
        <dbReference type="ChEBI" id="CHEBI:15378"/>
        <dbReference type="ChEBI" id="CHEBI:30013"/>
        <dbReference type="ChEBI" id="CHEBI:57692"/>
        <dbReference type="ChEBI" id="CHEBI:74257"/>
        <dbReference type="ChEBI" id="CHEBI:456215"/>
        <dbReference type="EC" id="2.7.1.180"/>
    </reaction>
</comment>
<evidence type="ECO:0000256" key="5">
    <source>
        <dbReference type="ARBA" id="ARBA00022679"/>
    </source>
</evidence>
<evidence type="ECO:0000256" key="2">
    <source>
        <dbReference type="ARBA" id="ARBA00011955"/>
    </source>
</evidence>
<keyword evidence="8" id="KW-0460">Magnesium</keyword>
<evidence type="ECO:0000256" key="6">
    <source>
        <dbReference type="ARBA" id="ARBA00022723"/>
    </source>
</evidence>
<evidence type="ECO:0000256" key="10">
    <source>
        <dbReference type="ARBA" id="ARBA00048540"/>
    </source>
</evidence>
<gene>
    <name evidence="11" type="ORF">MOX91_04025</name>
</gene>
<comment type="caution">
    <text evidence="11">The sequence shown here is derived from an EMBL/GenBank/DDBJ whole genome shotgun (WGS) entry which is preliminary data.</text>
</comment>